<keyword evidence="1" id="KW-0255">Endonuclease</keyword>
<dbReference type="InterPro" id="IPR007581">
    <property type="entry name" value="Endonuclease-V"/>
</dbReference>
<sequence>MAHPRVTRFGAVDVHYLPDGGARAALVVCPSAYGEIIEERTVEVPEVAEYRPGNFYERELPPLRALLSAPDVEPLDLLIIDGYVTLTPDGRPGLGAHVHADALAPVVIGVAKTRFHGATHAIEVIRGTTSERPLYVTAMGVPPDDAAHLVRRMAGNARFPDALRRVDRLARSG</sequence>
<dbReference type="Pfam" id="PF04493">
    <property type="entry name" value="Endonuclease_5"/>
    <property type="match status" value="1"/>
</dbReference>
<keyword evidence="1" id="KW-0540">Nuclease</keyword>
<proteinExistence type="predicted"/>
<keyword evidence="1" id="KW-0378">Hydrolase</keyword>
<gene>
    <name evidence="1" type="ORF">IHE71_17825</name>
</gene>
<comment type="caution">
    <text evidence="1">The sequence shown here is derived from an EMBL/GenBank/DDBJ whole genome shotgun (WGS) entry which is preliminary data.</text>
</comment>
<accession>A0ABR9N1L5</accession>
<organism evidence="1 2">
    <name type="scientific">Myceligenerans pegani</name>
    <dbReference type="NCBI Taxonomy" id="2776917"/>
    <lineage>
        <taxon>Bacteria</taxon>
        <taxon>Bacillati</taxon>
        <taxon>Actinomycetota</taxon>
        <taxon>Actinomycetes</taxon>
        <taxon>Micrococcales</taxon>
        <taxon>Promicromonosporaceae</taxon>
        <taxon>Myceligenerans</taxon>
    </lineage>
</organism>
<reference evidence="1 2" key="1">
    <citation type="submission" date="2020-10" db="EMBL/GenBank/DDBJ databases">
        <title>Myceligenerans pegani sp. nov., an endophytic actinomycete isolated from Peganum harmala L. in Xinjiang, China.</title>
        <authorList>
            <person name="Xin L."/>
        </authorList>
    </citation>
    <scope>NUCLEOTIDE SEQUENCE [LARGE SCALE GENOMIC DNA]</scope>
    <source>
        <strain evidence="1 2">TRM65318</strain>
    </source>
</reference>
<dbReference type="Proteomes" id="UP000625527">
    <property type="component" value="Unassembled WGS sequence"/>
</dbReference>
<evidence type="ECO:0000313" key="2">
    <source>
        <dbReference type="Proteomes" id="UP000625527"/>
    </source>
</evidence>
<dbReference type="Gene3D" id="3.30.2170.10">
    <property type="entry name" value="archaeoglobus fulgidus dsm 4304 superfamily"/>
    <property type="match status" value="1"/>
</dbReference>
<dbReference type="EMBL" id="JADAQT010000103">
    <property type="protein sequence ID" value="MBE1877550.1"/>
    <property type="molecule type" value="Genomic_DNA"/>
</dbReference>
<protein>
    <submittedName>
        <fullName evidence="1">Endonuclease V</fullName>
    </submittedName>
</protein>
<dbReference type="GO" id="GO:0004519">
    <property type="term" value="F:endonuclease activity"/>
    <property type="evidence" value="ECO:0007669"/>
    <property type="project" value="UniProtKB-KW"/>
</dbReference>
<name>A0ABR9N1L5_9MICO</name>
<keyword evidence="2" id="KW-1185">Reference proteome</keyword>
<evidence type="ECO:0000313" key="1">
    <source>
        <dbReference type="EMBL" id="MBE1877550.1"/>
    </source>
</evidence>